<evidence type="ECO:0000313" key="2">
    <source>
        <dbReference type="EMBL" id="SDT72541.1"/>
    </source>
</evidence>
<dbReference type="EMBL" id="LT629758">
    <property type="protein sequence ID" value="SDT72541.1"/>
    <property type="molecule type" value="Genomic_DNA"/>
</dbReference>
<dbReference type="Proteomes" id="UP000198688">
    <property type="component" value="Chromosome I"/>
</dbReference>
<dbReference type="AlphaFoldDB" id="A0A1H2CQ42"/>
<keyword evidence="3" id="KW-1185">Reference proteome</keyword>
<feature type="compositionally biased region" description="Basic and acidic residues" evidence="1">
    <location>
        <begin position="183"/>
        <end position="198"/>
    </location>
</feature>
<name>A0A1H2CQ42_9ACTN</name>
<feature type="compositionally biased region" description="Basic and acidic residues" evidence="1">
    <location>
        <begin position="218"/>
        <end position="229"/>
    </location>
</feature>
<accession>A0A1H2CQ42</accession>
<feature type="compositionally biased region" description="Basic residues" evidence="1">
    <location>
        <begin position="163"/>
        <end position="174"/>
    </location>
</feature>
<evidence type="ECO:0000313" key="3">
    <source>
        <dbReference type="Proteomes" id="UP000198688"/>
    </source>
</evidence>
<protein>
    <submittedName>
        <fullName evidence="2">Uncharacterized protein</fullName>
    </submittedName>
</protein>
<organism evidence="2 3">
    <name type="scientific">Actinoplanes derwentensis</name>
    <dbReference type="NCBI Taxonomy" id="113562"/>
    <lineage>
        <taxon>Bacteria</taxon>
        <taxon>Bacillati</taxon>
        <taxon>Actinomycetota</taxon>
        <taxon>Actinomycetes</taxon>
        <taxon>Micromonosporales</taxon>
        <taxon>Micromonosporaceae</taxon>
        <taxon>Actinoplanes</taxon>
    </lineage>
</organism>
<reference evidence="2 3" key="1">
    <citation type="submission" date="2016-10" db="EMBL/GenBank/DDBJ databases">
        <authorList>
            <person name="de Groot N.N."/>
        </authorList>
    </citation>
    <scope>NUCLEOTIDE SEQUENCE [LARGE SCALE GENOMIC DNA]</scope>
    <source>
        <strain evidence="2 3">DSM 43941</strain>
    </source>
</reference>
<sequence length="261" mass="29505">MRARAVRPEAWPGCRPSSGRPGLPPGRTARRARAPAVCWPSGSGPAGAPSGPEAAHAGPRPNGTASRPCPSREWPYRHRSPVSRSPGPNRDRESRRPGRQPGCRTSERRRPALVPDRRHRARNQHQDRHRKQDRDQDRRTRTPGSRKPEQARKRGNRVPERRRPVRNRNRRTRKPGTIPGIRAPDRSLARPGSAEHQEQLAAGRRRALPEQRGSGSADRWRWSHSECEPAGHQARSAAGRQAAADRTHPRRYPWKKKQAHP</sequence>
<feature type="compositionally biased region" description="Basic residues" evidence="1">
    <location>
        <begin position="248"/>
        <end position="261"/>
    </location>
</feature>
<feature type="compositionally biased region" description="Low complexity" evidence="1">
    <location>
        <begin position="12"/>
        <end position="27"/>
    </location>
</feature>
<feature type="compositionally biased region" description="Basic and acidic residues" evidence="1">
    <location>
        <begin position="124"/>
        <end position="162"/>
    </location>
</feature>
<gene>
    <name evidence="2" type="ORF">SAMN04489716_6434</name>
</gene>
<feature type="compositionally biased region" description="Low complexity" evidence="1">
    <location>
        <begin position="34"/>
        <end position="59"/>
    </location>
</feature>
<feature type="region of interest" description="Disordered" evidence="1">
    <location>
        <begin position="1"/>
        <end position="261"/>
    </location>
</feature>
<proteinExistence type="predicted"/>
<feature type="compositionally biased region" description="Low complexity" evidence="1">
    <location>
        <begin position="230"/>
        <end position="244"/>
    </location>
</feature>
<evidence type="ECO:0000256" key="1">
    <source>
        <dbReference type="SAM" id="MobiDB-lite"/>
    </source>
</evidence>